<keyword evidence="4" id="KW-0804">Transcription</keyword>
<evidence type="ECO:0000259" key="6">
    <source>
        <dbReference type="PROSITE" id="PS50066"/>
    </source>
</evidence>
<evidence type="ECO:0000256" key="1">
    <source>
        <dbReference type="ARBA" id="ARBA00004123"/>
    </source>
</evidence>
<comment type="subcellular location">
    <subcellularLocation>
        <location evidence="1">Nucleus</location>
    </subcellularLocation>
</comment>
<evidence type="ECO:0000256" key="3">
    <source>
        <dbReference type="ARBA" id="ARBA00023125"/>
    </source>
</evidence>
<evidence type="ECO:0000313" key="8">
    <source>
        <dbReference type="RefSeq" id="XP_019095986.1"/>
    </source>
</evidence>
<evidence type="ECO:0000256" key="2">
    <source>
        <dbReference type="ARBA" id="ARBA00023015"/>
    </source>
</evidence>
<keyword evidence="5" id="KW-0539">Nucleus</keyword>
<dbReference type="SUPFAM" id="SSF55455">
    <property type="entry name" value="SRF-like"/>
    <property type="match status" value="1"/>
</dbReference>
<dbReference type="InterPro" id="IPR036879">
    <property type="entry name" value="TF_MADSbox_sf"/>
</dbReference>
<feature type="domain" description="MADS-box" evidence="6">
    <location>
        <begin position="1"/>
        <end position="44"/>
    </location>
</feature>
<accession>A0ABM1RAE8</accession>
<proteinExistence type="predicted"/>
<evidence type="ECO:0000313" key="7">
    <source>
        <dbReference type="Proteomes" id="UP000694864"/>
    </source>
</evidence>
<sequence length="95" mass="10769">MVTFYRHKQKIYTKLNELSRLCGVDVGFLVYSNSGIAYTFSSPSFEVVANRFLNEKMEELCKVYNSISEKADAEKQKGMAMAKAEAETLPVEKDT</sequence>
<name>A0ABM1RAE8_CAMSA</name>
<gene>
    <name evidence="8" type="primary">LOC104779098</name>
</gene>
<evidence type="ECO:0000256" key="4">
    <source>
        <dbReference type="ARBA" id="ARBA00023163"/>
    </source>
</evidence>
<dbReference type="Proteomes" id="UP000694864">
    <property type="component" value="Chromosome 3"/>
</dbReference>
<dbReference type="RefSeq" id="XP_019095986.1">
    <property type="nucleotide sequence ID" value="XM_019240441.1"/>
</dbReference>
<dbReference type="PROSITE" id="PS50066">
    <property type="entry name" value="MADS_BOX_2"/>
    <property type="match status" value="1"/>
</dbReference>
<keyword evidence="2" id="KW-0805">Transcription regulation</keyword>
<evidence type="ECO:0000256" key="5">
    <source>
        <dbReference type="ARBA" id="ARBA00023242"/>
    </source>
</evidence>
<keyword evidence="7" id="KW-1185">Reference proteome</keyword>
<protein>
    <submittedName>
        <fullName evidence="8">Agamous-like MADS-box protein AGL29</fullName>
    </submittedName>
</protein>
<dbReference type="GeneID" id="104779098"/>
<dbReference type="InterPro" id="IPR002100">
    <property type="entry name" value="TF_MADSbox"/>
</dbReference>
<dbReference type="Pfam" id="PF00319">
    <property type="entry name" value="SRF-TF"/>
    <property type="match status" value="1"/>
</dbReference>
<reference evidence="8" key="2">
    <citation type="submission" date="2025-08" db="UniProtKB">
        <authorList>
            <consortium name="RefSeq"/>
        </authorList>
    </citation>
    <scope>IDENTIFICATION</scope>
    <source>
        <tissue evidence="8">Leaf</tissue>
    </source>
</reference>
<keyword evidence="3" id="KW-0238">DNA-binding</keyword>
<reference evidence="7" key="1">
    <citation type="journal article" date="2014" name="Nat. Commun.">
        <title>The emerging biofuel crop Camelina sativa retains a highly undifferentiated hexaploid genome structure.</title>
        <authorList>
            <person name="Kagale S."/>
            <person name="Koh C."/>
            <person name="Nixon J."/>
            <person name="Bollina V."/>
            <person name="Clarke W.E."/>
            <person name="Tuteja R."/>
            <person name="Spillane C."/>
            <person name="Robinson S.J."/>
            <person name="Links M.G."/>
            <person name="Clarke C."/>
            <person name="Higgins E.E."/>
            <person name="Huebert T."/>
            <person name="Sharpe A.G."/>
            <person name="Parkin I.A."/>
        </authorList>
    </citation>
    <scope>NUCLEOTIDE SEQUENCE [LARGE SCALE GENOMIC DNA]</scope>
    <source>
        <strain evidence="7">cv. DH55</strain>
    </source>
</reference>
<dbReference type="Gene3D" id="3.40.1810.10">
    <property type="entry name" value="Transcription factor, MADS-box"/>
    <property type="match status" value="1"/>
</dbReference>
<organism evidence="7 8">
    <name type="scientific">Camelina sativa</name>
    <name type="common">False flax</name>
    <name type="synonym">Myagrum sativum</name>
    <dbReference type="NCBI Taxonomy" id="90675"/>
    <lineage>
        <taxon>Eukaryota</taxon>
        <taxon>Viridiplantae</taxon>
        <taxon>Streptophyta</taxon>
        <taxon>Embryophyta</taxon>
        <taxon>Tracheophyta</taxon>
        <taxon>Spermatophyta</taxon>
        <taxon>Magnoliopsida</taxon>
        <taxon>eudicotyledons</taxon>
        <taxon>Gunneridae</taxon>
        <taxon>Pentapetalae</taxon>
        <taxon>rosids</taxon>
        <taxon>malvids</taxon>
        <taxon>Brassicales</taxon>
        <taxon>Brassicaceae</taxon>
        <taxon>Camelineae</taxon>
        <taxon>Camelina</taxon>
    </lineage>
</organism>